<dbReference type="Gene3D" id="3.30.70.1060">
    <property type="entry name" value="Dimeric alpha+beta barrel"/>
    <property type="match status" value="1"/>
</dbReference>
<dbReference type="InterPro" id="IPR011008">
    <property type="entry name" value="Dimeric_a/b-barrel"/>
</dbReference>
<evidence type="ECO:0000313" key="4">
    <source>
        <dbReference type="Proteomes" id="UP000295781"/>
    </source>
</evidence>
<organism evidence="3 4">
    <name type="scientific">Sorangium cellulosum</name>
    <name type="common">Polyangium cellulosum</name>
    <dbReference type="NCBI Taxonomy" id="56"/>
    <lineage>
        <taxon>Bacteria</taxon>
        <taxon>Pseudomonadati</taxon>
        <taxon>Myxococcota</taxon>
        <taxon>Polyangia</taxon>
        <taxon>Polyangiales</taxon>
        <taxon>Polyangiaceae</taxon>
        <taxon>Sorangium</taxon>
    </lineage>
</organism>
<dbReference type="InterPro" id="IPR005545">
    <property type="entry name" value="YCII"/>
</dbReference>
<evidence type="ECO:0000259" key="2">
    <source>
        <dbReference type="Pfam" id="PF03795"/>
    </source>
</evidence>
<proteinExistence type="inferred from homology"/>
<dbReference type="PANTHER" id="PTHR37828:SF1">
    <property type="entry name" value="YCII-RELATED DOMAIN-CONTAINING PROTEIN"/>
    <property type="match status" value="1"/>
</dbReference>
<feature type="domain" description="YCII-related" evidence="2">
    <location>
        <begin position="5"/>
        <end position="85"/>
    </location>
</feature>
<reference evidence="3 4" key="1">
    <citation type="submission" date="2015-09" db="EMBL/GenBank/DDBJ databases">
        <title>Sorangium comparison.</title>
        <authorList>
            <person name="Zaburannyi N."/>
            <person name="Bunk B."/>
            <person name="Overmann J."/>
            <person name="Mueller R."/>
        </authorList>
    </citation>
    <scope>NUCLEOTIDE SEQUENCE [LARGE SCALE GENOMIC DNA]</scope>
    <source>
        <strain evidence="3 4">So ceGT47</strain>
    </source>
</reference>
<dbReference type="RefSeq" id="WP_129347852.1">
    <property type="nucleotide sequence ID" value="NZ_CP012670.1"/>
</dbReference>
<evidence type="ECO:0000313" key="3">
    <source>
        <dbReference type="EMBL" id="AUX22740.1"/>
    </source>
</evidence>
<dbReference type="SUPFAM" id="SSF54909">
    <property type="entry name" value="Dimeric alpha+beta barrel"/>
    <property type="match status" value="1"/>
</dbReference>
<dbReference type="AlphaFoldDB" id="A0A4P2Q0Q2"/>
<dbReference type="EMBL" id="CP012670">
    <property type="protein sequence ID" value="AUX22740.1"/>
    <property type="molecule type" value="Genomic_DNA"/>
</dbReference>
<dbReference type="OrthoDB" id="9814407at2"/>
<evidence type="ECO:0000256" key="1">
    <source>
        <dbReference type="ARBA" id="ARBA00007689"/>
    </source>
</evidence>
<dbReference type="Pfam" id="PF03795">
    <property type="entry name" value="YCII"/>
    <property type="match status" value="1"/>
</dbReference>
<comment type="similarity">
    <text evidence="1">Belongs to the YciI family.</text>
</comment>
<protein>
    <recommendedName>
        <fullName evidence="2">YCII-related domain-containing protein</fullName>
    </recommendedName>
</protein>
<gene>
    <name evidence="3" type="ORF">SOCEGT47_032470</name>
</gene>
<sequence>MYAIAIIRYRRPLDEVSTAVDEHRAYLKGLMDQGLLLASGPLDPRSGGALLLRVPDGAAAATLDRIRDGDPYTQRGLAQYELLPWVPVFGKEELDRVFAPKP</sequence>
<accession>A0A4P2Q0Q2</accession>
<name>A0A4P2Q0Q2_SORCE</name>
<dbReference type="Proteomes" id="UP000295781">
    <property type="component" value="Chromosome"/>
</dbReference>
<dbReference type="PANTHER" id="PTHR37828">
    <property type="entry name" value="GSR2449 PROTEIN"/>
    <property type="match status" value="1"/>
</dbReference>